<name>A0A6A4PNL1_LUPAL</name>
<dbReference type="Gene3D" id="3.90.228.10">
    <property type="match status" value="1"/>
</dbReference>
<accession>A0A6A4PNL1</accession>
<dbReference type="PANTHER" id="PTHR31681">
    <property type="entry name" value="C2H2-LIKE ZINC FINGER PROTEIN"/>
    <property type="match status" value="1"/>
</dbReference>
<gene>
    <name evidence="1" type="ORF">Lalb_Chr12g0206821</name>
</gene>
<dbReference type="PANTHER" id="PTHR31681:SF29">
    <property type="entry name" value="C2H2-LIKE ZINC FINGER PROTEIN"/>
    <property type="match status" value="1"/>
</dbReference>
<dbReference type="Proteomes" id="UP000447434">
    <property type="component" value="Chromosome 12"/>
</dbReference>
<organism evidence="1 2">
    <name type="scientific">Lupinus albus</name>
    <name type="common">White lupine</name>
    <name type="synonym">Lupinus termis</name>
    <dbReference type="NCBI Taxonomy" id="3870"/>
    <lineage>
        <taxon>Eukaryota</taxon>
        <taxon>Viridiplantae</taxon>
        <taxon>Streptophyta</taxon>
        <taxon>Embryophyta</taxon>
        <taxon>Tracheophyta</taxon>
        <taxon>Spermatophyta</taxon>
        <taxon>Magnoliopsida</taxon>
        <taxon>eudicotyledons</taxon>
        <taxon>Gunneridae</taxon>
        <taxon>Pentapetalae</taxon>
        <taxon>rosids</taxon>
        <taxon>fabids</taxon>
        <taxon>Fabales</taxon>
        <taxon>Fabaceae</taxon>
        <taxon>Papilionoideae</taxon>
        <taxon>50 kb inversion clade</taxon>
        <taxon>genistoids sensu lato</taxon>
        <taxon>core genistoids</taxon>
        <taxon>Genisteae</taxon>
        <taxon>Lupinus</taxon>
    </lineage>
</organism>
<comment type="caution">
    <text evidence="1">The sequence shown here is derived from an EMBL/GenBank/DDBJ whole genome shotgun (WGS) entry which is preliminary data.</text>
</comment>
<dbReference type="EMBL" id="WOCE01000012">
    <property type="protein sequence ID" value="KAE9603099.1"/>
    <property type="molecule type" value="Genomic_DNA"/>
</dbReference>
<dbReference type="SUPFAM" id="SSF56399">
    <property type="entry name" value="ADP-ribosylation"/>
    <property type="match status" value="1"/>
</dbReference>
<dbReference type="OrthoDB" id="9514740at2759"/>
<keyword evidence="2" id="KW-1185">Reference proteome</keyword>
<evidence type="ECO:0000313" key="1">
    <source>
        <dbReference type="EMBL" id="KAE9603099.1"/>
    </source>
</evidence>
<dbReference type="AlphaFoldDB" id="A0A6A4PNL1"/>
<protein>
    <recommendedName>
        <fullName evidence="3">Poly(ADP-ribose) polymerase, catalytic domain-containing protein</fullName>
    </recommendedName>
</protein>
<evidence type="ECO:0000313" key="2">
    <source>
        <dbReference type="Proteomes" id="UP000447434"/>
    </source>
</evidence>
<proteinExistence type="predicted"/>
<evidence type="ECO:0008006" key="3">
    <source>
        <dbReference type="Google" id="ProtNLM"/>
    </source>
</evidence>
<sequence>MARTNSEKLPEKLPRCLADGNELLRFHGTIIACSLGMNDDYSNTLCTLDQCGLCQILRHGFCIIKQEFNDAVGVLTTSSSENAFDPIGSSDGRKCVIVCRVIAGRIYNPLQEIQEMINDDSGFDSLVKKIRAESDIEELFVLNPRAILPCFVAIYKL</sequence>
<reference evidence="2" key="1">
    <citation type="journal article" date="2020" name="Nat. Commun.">
        <title>Genome sequence of the cluster root forming white lupin.</title>
        <authorList>
            <person name="Hufnagel B."/>
            <person name="Marques A."/>
            <person name="Soriano A."/>
            <person name="Marques L."/>
            <person name="Divol F."/>
            <person name="Doumas P."/>
            <person name="Sallet E."/>
            <person name="Mancinotti D."/>
            <person name="Carrere S."/>
            <person name="Marande W."/>
            <person name="Arribat S."/>
            <person name="Keller J."/>
            <person name="Huneau C."/>
            <person name="Blein T."/>
            <person name="Aime D."/>
            <person name="Laguerre M."/>
            <person name="Taylor J."/>
            <person name="Schubert V."/>
            <person name="Nelson M."/>
            <person name="Geu-Flores F."/>
            <person name="Crespi M."/>
            <person name="Gallardo-Guerrero K."/>
            <person name="Delaux P.-M."/>
            <person name="Salse J."/>
            <person name="Berges H."/>
            <person name="Guyot R."/>
            <person name="Gouzy J."/>
            <person name="Peret B."/>
        </authorList>
    </citation>
    <scope>NUCLEOTIDE SEQUENCE [LARGE SCALE GENOMIC DNA]</scope>
    <source>
        <strain evidence="2">cv. Amiga</strain>
    </source>
</reference>